<accession>A0A4D6M6X3</accession>
<reference evidence="1 2" key="1">
    <citation type="submission" date="2019-04" db="EMBL/GenBank/DDBJ databases">
        <title>An improved genome assembly and genetic linkage map for asparagus bean, Vigna unguiculata ssp. sesquipedialis.</title>
        <authorList>
            <person name="Xia Q."/>
            <person name="Zhang R."/>
            <person name="Dong Y."/>
        </authorList>
    </citation>
    <scope>NUCLEOTIDE SEQUENCE [LARGE SCALE GENOMIC DNA]</scope>
    <source>
        <tissue evidence="1">Leaf</tissue>
    </source>
</reference>
<proteinExistence type="predicted"/>
<dbReference type="EMBL" id="CP039350">
    <property type="protein sequence ID" value="QCD97062.1"/>
    <property type="molecule type" value="Genomic_DNA"/>
</dbReference>
<dbReference type="Proteomes" id="UP000501690">
    <property type="component" value="Linkage Group LG6"/>
</dbReference>
<organism evidence="1 2">
    <name type="scientific">Vigna unguiculata</name>
    <name type="common">Cowpea</name>
    <dbReference type="NCBI Taxonomy" id="3917"/>
    <lineage>
        <taxon>Eukaryota</taxon>
        <taxon>Viridiplantae</taxon>
        <taxon>Streptophyta</taxon>
        <taxon>Embryophyta</taxon>
        <taxon>Tracheophyta</taxon>
        <taxon>Spermatophyta</taxon>
        <taxon>Magnoliopsida</taxon>
        <taxon>eudicotyledons</taxon>
        <taxon>Gunneridae</taxon>
        <taxon>Pentapetalae</taxon>
        <taxon>rosids</taxon>
        <taxon>fabids</taxon>
        <taxon>Fabales</taxon>
        <taxon>Fabaceae</taxon>
        <taxon>Papilionoideae</taxon>
        <taxon>50 kb inversion clade</taxon>
        <taxon>NPAAA clade</taxon>
        <taxon>indigoferoid/millettioid clade</taxon>
        <taxon>Phaseoleae</taxon>
        <taxon>Vigna</taxon>
    </lineage>
</organism>
<keyword evidence="2" id="KW-1185">Reference proteome</keyword>
<dbReference type="AlphaFoldDB" id="A0A4D6M6X3"/>
<sequence>MLRSIRSVRYGDGCVSVVGVYLGIAREKSAKLIEVGVDSLPPSLLSFLVVLHGSKGSIMVGGCWGNLGDMKGIEVIGGGVIGEGLVVVHDVGGVWSSVEEGVVVGGGGGGGGGGVWKELKKVRVVHGEVVHEED</sequence>
<evidence type="ECO:0000313" key="2">
    <source>
        <dbReference type="Proteomes" id="UP000501690"/>
    </source>
</evidence>
<evidence type="ECO:0000313" key="1">
    <source>
        <dbReference type="EMBL" id="QCD97062.1"/>
    </source>
</evidence>
<protein>
    <submittedName>
        <fullName evidence="1">Uncharacterized protein</fullName>
    </submittedName>
</protein>
<name>A0A4D6M6X3_VIGUN</name>
<gene>
    <name evidence="1" type="ORF">DEO72_LG6g1772</name>
</gene>